<reference evidence="4 5" key="1">
    <citation type="submission" date="2017-07" db="EMBL/GenBank/DDBJ databases">
        <title>Analysis of two Campylobacter avium genomes and identification of a novel hippuricase gene.</title>
        <authorList>
            <person name="Miller W.G."/>
            <person name="Chapman M.H."/>
            <person name="Yee E."/>
            <person name="Revez J."/>
            <person name="Bono J.L."/>
            <person name="Rossi M."/>
        </authorList>
    </citation>
    <scope>NUCLEOTIDE SEQUENCE [LARGE SCALE GENOMIC DNA]</scope>
    <source>
        <strain evidence="4 5">LMG 24591</strain>
    </source>
</reference>
<dbReference type="GO" id="GO:0046872">
    <property type="term" value="F:metal ion binding"/>
    <property type="evidence" value="ECO:0007669"/>
    <property type="project" value="UniProtKB-KW"/>
</dbReference>
<keyword evidence="1" id="KW-0328">Glycosyltransferase</keyword>
<evidence type="ECO:0000256" key="2">
    <source>
        <dbReference type="ARBA" id="ARBA00022679"/>
    </source>
</evidence>
<dbReference type="AlphaFoldDB" id="A0A222MWG6"/>
<evidence type="ECO:0000313" key="4">
    <source>
        <dbReference type="EMBL" id="ASQ29970.1"/>
    </source>
</evidence>
<evidence type="ECO:0000256" key="3">
    <source>
        <dbReference type="ARBA" id="ARBA00022723"/>
    </source>
</evidence>
<sequence>MFNIILAVSDMYINQAAVLINNVISKIDKNKRFIDFFGCDLNTYEHKNHDYIETDFNQEYEDKQEGIVFHILTDYDFNDSVKEKFYLLAEKLSSHYTCKINFKHMQSINQENLHGWNGRTSMYLILFLSSILQKDLKKALYLDTDLYINCDIRELFAINLKDNIIACVNTSKSSGSLKSLDGKNDINIDSSGWFNSGLTLINVPEYIALEPTFKNIMQNYEISYLAVETVLNYAIQKKRLQLPVVYNFCVGLLKLDYLHHLAFEEEVQYGHMYYSKQFYNEKLPQAKILHYCYMDKPWNRRYTFSEIKQTFIECPCFDMWWDMALGTPYFSDYFFNIRQELYKRDCEFINQKFIELESKFQNEKNQTLQELKSLEQKHNSYLLSQENREKSLKLLNLEQDLINKKLNTKKLYKELNIKEDVFMPRINLIQVNLAKERIHSHLAYKLGQALIENSKSIKGYIRMPYVLSYIKDKHKKEQRIYNEKIKTNSSLKLPELESYPDYEEALKEKQCITYKLGEALIEANKRGGAFKYMRFYLDVRRIKRQFKNERKDSK</sequence>
<dbReference type="Gene3D" id="3.90.550.10">
    <property type="entry name" value="Spore Coat Polysaccharide Biosynthesis Protein SpsA, Chain A"/>
    <property type="match status" value="1"/>
</dbReference>
<evidence type="ECO:0000313" key="5">
    <source>
        <dbReference type="Proteomes" id="UP000201169"/>
    </source>
</evidence>
<dbReference type="InterPro" id="IPR050748">
    <property type="entry name" value="Glycosyltrans_8_dom-fam"/>
</dbReference>
<dbReference type="PANTHER" id="PTHR13778:SF47">
    <property type="entry name" value="LIPOPOLYSACCHARIDE 1,3-GALACTOSYLTRANSFERASE"/>
    <property type="match status" value="1"/>
</dbReference>
<dbReference type="Pfam" id="PF01501">
    <property type="entry name" value="Glyco_transf_8"/>
    <property type="match status" value="1"/>
</dbReference>
<dbReference type="Proteomes" id="UP000201169">
    <property type="component" value="Chromosome"/>
</dbReference>
<proteinExistence type="predicted"/>
<name>A0A222MWG6_9BACT</name>
<dbReference type="SUPFAM" id="SSF53448">
    <property type="entry name" value="Nucleotide-diphospho-sugar transferases"/>
    <property type="match status" value="1"/>
</dbReference>
<dbReference type="OrthoDB" id="5363762at2"/>
<dbReference type="KEGG" id="cavi:CAV_0299"/>
<protein>
    <submittedName>
        <fullName evidence="4">Glycosyltransferase, family 8</fullName>
    </submittedName>
</protein>
<dbReference type="InterPro" id="IPR029044">
    <property type="entry name" value="Nucleotide-diphossugar_trans"/>
</dbReference>
<evidence type="ECO:0000256" key="1">
    <source>
        <dbReference type="ARBA" id="ARBA00022676"/>
    </source>
</evidence>
<dbReference type="InterPro" id="IPR002495">
    <property type="entry name" value="Glyco_trans_8"/>
</dbReference>
<organism evidence="4 5">
    <name type="scientific">Campylobacter avium LMG 24591</name>
    <dbReference type="NCBI Taxonomy" id="522484"/>
    <lineage>
        <taxon>Bacteria</taxon>
        <taxon>Pseudomonadati</taxon>
        <taxon>Campylobacterota</taxon>
        <taxon>Epsilonproteobacteria</taxon>
        <taxon>Campylobacterales</taxon>
        <taxon>Campylobacteraceae</taxon>
        <taxon>Campylobacter</taxon>
    </lineage>
</organism>
<keyword evidence="5" id="KW-1185">Reference proteome</keyword>
<dbReference type="EMBL" id="CP022347">
    <property type="protein sequence ID" value="ASQ29970.1"/>
    <property type="molecule type" value="Genomic_DNA"/>
</dbReference>
<dbReference type="GO" id="GO:0016757">
    <property type="term" value="F:glycosyltransferase activity"/>
    <property type="evidence" value="ECO:0007669"/>
    <property type="project" value="UniProtKB-KW"/>
</dbReference>
<keyword evidence="3" id="KW-0479">Metal-binding</keyword>
<gene>
    <name evidence="4" type="ORF">CAV_0299</name>
</gene>
<dbReference type="PANTHER" id="PTHR13778">
    <property type="entry name" value="GLYCOSYLTRANSFERASE 8 DOMAIN-CONTAINING PROTEIN"/>
    <property type="match status" value="1"/>
</dbReference>
<accession>A0A222MWG6</accession>
<keyword evidence="2 4" id="KW-0808">Transferase</keyword>
<dbReference type="RefSeq" id="WP_094324755.1">
    <property type="nucleotide sequence ID" value="NZ_CP022347.1"/>
</dbReference>